<proteinExistence type="predicted"/>
<reference evidence="1 2" key="1">
    <citation type="journal article" date="2018" name="Genome Biol. Evol.">
        <title>Multiple Roots of Fruiting Body Formation in Amoebozoa.</title>
        <authorList>
            <person name="Hillmann F."/>
            <person name="Forbes G."/>
            <person name="Novohradska S."/>
            <person name="Ferling I."/>
            <person name="Riege K."/>
            <person name="Groth M."/>
            <person name="Westermann M."/>
            <person name="Marz M."/>
            <person name="Spaller T."/>
            <person name="Winckler T."/>
            <person name="Schaap P."/>
            <person name="Glockner G."/>
        </authorList>
    </citation>
    <scope>NUCLEOTIDE SEQUENCE [LARGE SCALE GENOMIC DNA]</scope>
    <source>
        <strain evidence="1 2">Jena</strain>
    </source>
</reference>
<organism evidence="1 2">
    <name type="scientific">Planoprotostelium fungivorum</name>
    <dbReference type="NCBI Taxonomy" id="1890364"/>
    <lineage>
        <taxon>Eukaryota</taxon>
        <taxon>Amoebozoa</taxon>
        <taxon>Evosea</taxon>
        <taxon>Variosea</taxon>
        <taxon>Cavosteliida</taxon>
        <taxon>Cavosteliaceae</taxon>
        <taxon>Planoprotostelium</taxon>
    </lineage>
</organism>
<dbReference type="AlphaFoldDB" id="A0A2P6NQ23"/>
<dbReference type="EMBL" id="MDYQ01000035">
    <property type="protein sequence ID" value="PRP86060.1"/>
    <property type="molecule type" value="Genomic_DNA"/>
</dbReference>
<evidence type="ECO:0000313" key="2">
    <source>
        <dbReference type="Proteomes" id="UP000241769"/>
    </source>
</evidence>
<comment type="caution">
    <text evidence="1">The sequence shown here is derived from an EMBL/GenBank/DDBJ whole genome shotgun (WGS) entry which is preliminary data.</text>
</comment>
<gene>
    <name evidence="1" type="ORF">PROFUN_03047</name>
</gene>
<dbReference type="InParanoid" id="A0A2P6NQ23"/>
<sequence length="78" mass="9254">MPTEQQVDKLNAPQHCAIRMTSLAPIQLYQKVIVWRLRRDEMSGDGLNVGYDTPHHLHPSHVQYIIHLRFIFQLYYSH</sequence>
<dbReference type="Proteomes" id="UP000241769">
    <property type="component" value="Unassembled WGS sequence"/>
</dbReference>
<accession>A0A2P6NQ23</accession>
<protein>
    <submittedName>
        <fullName evidence="1">Uncharacterized protein</fullName>
    </submittedName>
</protein>
<evidence type="ECO:0000313" key="1">
    <source>
        <dbReference type="EMBL" id="PRP86060.1"/>
    </source>
</evidence>
<name>A0A2P6NQ23_9EUKA</name>
<keyword evidence="2" id="KW-1185">Reference proteome</keyword>